<gene>
    <name evidence="1" type="ORF">NUW54_g13774</name>
</gene>
<proteinExistence type="predicted"/>
<keyword evidence="2" id="KW-1185">Reference proteome</keyword>
<evidence type="ECO:0000313" key="2">
    <source>
        <dbReference type="Proteomes" id="UP001144978"/>
    </source>
</evidence>
<comment type="caution">
    <text evidence="1">The sequence shown here is derived from an EMBL/GenBank/DDBJ whole genome shotgun (WGS) entry which is preliminary data.</text>
</comment>
<protein>
    <submittedName>
        <fullName evidence="1">Uncharacterized protein</fullName>
    </submittedName>
</protein>
<dbReference type="Proteomes" id="UP001144978">
    <property type="component" value="Unassembled WGS sequence"/>
</dbReference>
<accession>A0ACC1MIS1</accession>
<organism evidence="1 2">
    <name type="scientific">Trametes sanguinea</name>
    <dbReference type="NCBI Taxonomy" id="158606"/>
    <lineage>
        <taxon>Eukaryota</taxon>
        <taxon>Fungi</taxon>
        <taxon>Dikarya</taxon>
        <taxon>Basidiomycota</taxon>
        <taxon>Agaricomycotina</taxon>
        <taxon>Agaricomycetes</taxon>
        <taxon>Polyporales</taxon>
        <taxon>Polyporaceae</taxon>
        <taxon>Trametes</taxon>
    </lineage>
</organism>
<dbReference type="EMBL" id="JANSHE010006615">
    <property type="protein sequence ID" value="KAJ2966544.1"/>
    <property type="molecule type" value="Genomic_DNA"/>
</dbReference>
<sequence>MLFSGPVALCKIAGLPEGVGEANPGVCSPVSSGDGGVESPRTAVFGRKREAMMTLWCLSELIAVVDGGEEGGGGRGSVQEKAVEVVPFEKAISSPIGDVTCSARPL</sequence>
<evidence type="ECO:0000313" key="1">
    <source>
        <dbReference type="EMBL" id="KAJ2966544.1"/>
    </source>
</evidence>
<reference evidence="1" key="1">
    <citation type="submission" date="2022-08" db="EMBL/GenBank/DDBJ databases">
        <title>Genome Sequence of Pycnoporus sanguineus.</title>
        <authorList>
            <person name="Buettner E."/>
        </authorList>
    </citation>
    <scope>NUCLEOTIDE SEQUENCE</scope>
    <source>
        <strain evidence="1">CG-C14</strain>
    </source>
</reference>
<name>A0ACC1MIS1_9APHY</name>